<evidence type="ECO:0008006" key="4">
    <source>
        <dbReference type="Google" id="ProtNLM"/>
    </source>
</evidence>
<dbReference type="Proteomes" id="UP001500822">
    <property type="component" value="Unassembled WGS sequence"/>
</dbReference>
<dbReference type="EMBL" id="BAABIE010000004">
    <property type="protein sequence ID" value="GAA4744405.1"/>
    <property type="molecule type" value="Genomic_DNA"/>
</dbReference>
<accession>A0ABP8Z295</accession>
<organism evidence="2 3">
    <name type="scientific">Gordonia alkaliphila</name>
    <dbReference type="NCBI Taxonomy" id="1053547"/>
    <lineage>
        <taxon>Bacteria</taxon>
        <taxon>Bacillati</taxon>
        <taxon>Actinomycetota</taxon>
        <taxon>Actinomycetes</taxon>
        <taxon>Mycobacteriales</taxon>
        <taxon>Gordoniaceae</taxon>
        <taxon>Gordonia</taxon>
    </lineage>
</organism>
<sequence length="279" mass="29705">MPPGWQWLVPDDAPPPEPAGKGKRTGGWGRATRAAIENPLWTTLGAIVGIVGLVISGFQIYEALKTPPVELEVASVTLDGRQSVGAEVTESGGPDPVQTSVEVTPIDITLQNKGGEPSLITRIDATVVYFRQLQDCTGTTPAPGRAAADYQLKVPLHDTTLAEKSITTEIRFEVKPDAADRMVLTLGPDLQPAYATAPMVMAVKLVLVHDDDQRKEIGTVSVVTTAEAAEAQIAGPLTSPEAGRCVADNLADLNEMFAIQATRSSLLDRLRSTYQRAAK</sequence>
<evidence type="ECO:0000313" key="3">
    <source>
        <dbReference type="Proteomes" id="UP001500822"/>
    </source>
</evidence>
<proteinExistence type="predicted"/>
<protein>
    <recommendedName>
        <fullName evidence="4">DUF4352 domain-containing protein</fullName>
    </recommendedName>
</protein>
<comment type="caution">
    <text evidence="2">The sequence shown here is derived from an EMBL/GenBank/DDBJ whole genome shotgun (WGS) entry which is preliminary data.</text>
</comment>
<dbReference type="RefSeq" id="WP_345312768.1">
    <property type="nucleotide sequence ID" value="NZ_BAABIE010000004.1"/>
</dbReference>
<name>A0ABP8Z295_9ACTN</name>
<evidence type="ECO:0000256" key="1">
    <source>
        <dbReference type="SAM" id="MobiDB-lite"/>
    </source>
</evidence>
<evidence type="ECO:0000313" key="2">
    <source>
        <dbReference type="EMBL" id="GAA4744405.1"/>
    </source>
</evidence>
<keyword evidence="3" id="KW-1185">Reference proteome</keyword>
<gene>
    <name evidence="2" type="ORF">GCM10023217_11660</name>
</gene>
<reference evidence="3" key="1">
    <citation type="journal article" date="2019" name="Int. J. Syst. Evol. Microbiol.">
        <title>The Global Catalogue of Microorganisms (GCM) 10K type strain sequencing project: providing services to taxonomists for standard genome sequencing and annotation.</title>
        <authorList>
            <consortium name="The Broad Institute Genomics Platform"/>
            <consortium name="The Broad Institute Genome Sequencing Center for Infectious Disease"/>
            <person name="Wu L."/>
            <person name="Ma J."/>
        </authorList>
    </citation>
    <scope>NUCLEOTIDE SEQUENCE [LARGE SCALE GENOMIC DNA]</scope>
    <source>
        <strain evidence="3">JCM 18077</strain>
    </source>
</reference>
<feature type="region of interest" description="Disordered" evidence="1">
    <location>
        <begin position="1"/>
        <end position="29"/>
    </location>
</feature>